<keyword evidence="2" id="KW-1185">Reference proteome</keyword>
<proteinExistence type="predicted"/>
<protein>
    <submittedName>
        <fullName evidence="1">Uncharacterized protein</fullName>
    </submittedName>
</protein>
<comment type="caution">
    <text evidence="1">The sequence shown here is derived from an EMBL/GenBank/DDBJ whole genome shotgun (WGS) entry which is preliminary data.</text>
</comment>
<dbReference type="EMBL" id="CAKOFQ010008322">
    <property type="protein sequence ID" value="CAH2013420.1"/>
    <property type="molecule type" value="Genomic_DNA"/>
</dbReference>
<dbReference type="Proteomes" id="UP001152888">
    <property type="component" value="Unassembled WGS sequence"/>
</dbReference>
<evidence type="ECO:0000313" key="2">
    <source>
        <dbReference type="Proteomes" id="UP001152888"/>
    </source>
</evidence>
<evidence type="ECO:0000313" key="1">
    <source>
        <dbReference type="EMBL" id="CAH2013420.1"/>
    </source>
</evidence>
<accession>A0A9P0MBW4</accession>
<reference evidence="1" key="1">
    <citation type="submission" date="2022-03" db="EMBL/GenBank/DDBJ databases">
        <authorList>
            <person name="Sayadi A."/>
        </authorList>
    </citation>
    <scope>NUCLEOTIDE SEQUENCE</scope>
</reference>
<organism evidence="1 2">
    <name type="scientific">Acanthoscelides obtectus</name>
    <name type="common">Bean weevil</name>
    <name type="synonym">Bruchus obtectus</name>
    <dbReference type="NCBI Taxonomy" id="200917"/>
    <lineage>
        <taxon>Eukaryota</taxon>
        <taxon>Metazoa</taxon>
        <taxon>Ecdysozoa</taxon>
        <taxon>Arthropoda</taxon>
        <taxon>Hexapoda</taxon>
        <taxon>Insecta</taxon>
        <taxon>Pterygota</taxon>
        <taxon>Neoptera</taxon>
        <taxon>Endopterygota</taxon>
        <taxon>Coleoptera</taxon>
        <taxon>Polyphaga</taxon>
        <taxon>Cucujiformia</taxon>
        <taxon>Chrysomeloidea</taxon>
        <taxon>Chrysomelidae</taxon>
        <taxon>Bruchinae</taxon>
        <taxon>Bruchini</taxon>
        <taxon>Acanthoscelides</taxon>
    </lineage>
</organism>
<sequence>MTNYFVSEKYKIPRSTVILKLKAHRNSNVHVTGLVVDSPIRDEEEIENMLLPSGEVIKKKRPIIHSSSSDEEEFFTEEEKSENTTGANIISFESSLPEKDDFVSVEYDGDYWPGRWLQVESEGAFIKCMAKCGKLWRWPEKEDCIFYAKNEIKLSFASTTASLYFDGDTAPVFQTGITEKRPGGGAWGCGKLLEASRRKSPVNQTAATKLIGISAALTGTNRFRLNHNVQSSLKLLAR</sequence>
<dbReference type="AlphaFoldDB" id="A0A9P0MBW4"/>
<name>A0A9P0MBW4_ACAOB</name>
<gene>
    <name evidence="1" type="ORF">ACAOBT_LOCUS33459</name>
</gene>